<dbReference type="AlphaFoldDB" id="A0A9Q0GC74"/>
<evidence type="ECO:0000256" key="10">
    <source>
        <dbReference type="ARBA" id="ARBA00024004"/>
    </source>
</evidence>
<name>A0A9Q0GC74_9ROSI</name>
<dbReference type="Pfam" id="PF21361">
    <property type="entry name" value="Sina_ZnF"/>
    <property type="match status" value="1"/>
</dbReference>
<comment type="catalytic activity">
    <reaction evidence="1">
        <text>S-ubiquitinyl-[E2 ubiquitin-conjugating enzyme]-L-cysteine + [acceptor protein]-L-lysine = [E2 ubiquitin-conjugating enzyme]-L-cysteine + N(6)-ubiquitinyl-[acceptor protein]-L-lysine.</text>
        <dbReference type="EC" id="2.3.2.27"/>
    </reaction>
</comment>
<evidence type="ECO:0000256" key="1">
    <source>
        <dbReference type="ARBA" id="ARBA00000900"/>
    </source>
</evidence>
<evidence type="ECO:0000256" key="11">
    <source>
        <dbReference type="PROSITE-ProRule" id="PRU00455"/>
    </source>
</evidence>
<dbReference type="PROSITE" id="PS51081">
    <property type="entry name" value="ZF_SIAH"/>
    <property type="match status" value="1"/>
</dbReference>
<dbReference type="GO" id="GO:0061630">
    <property type="term" value="F:ubiquitin protein ligase activity"/>
    <property type="evidence" value="ECO:0007669"/>
    <property type="project" value="UniProtKB-EC"/>
</dbReference>
<keyword evidence="14" id="KW-1185">Reference proteome</keyword>
<evidence type="ECO:0000259" key="12">
    <source>
        <dbReference type="PROSITE" id="PS51081"/>
    </source>
</evidence>
<dbReference type="InterPro" id="IPR049548">
    <property type="entry name" value="Sina-like_RING"/>
</dbReference>
<evidence type="ECO:0000256" key="9">
    <source>
        <dbReference type="ARBA" id="ARBA00022833"/>
    </source>
</evidence>
<dbReference type="EC" id="2.3.2.27" evidence="4"/>
<dbReference type="PANTHER" id="PTHR46632">
    <property type="entry name" value="E3 UBIQUITIN-PROTEIN LIGASE SINA-LIKE 4"/>
    <property type="match status" value="1"/>
</dbReference>
<evidence type="ECO:0000256" key="6">
    <source>
        <dbReference type="ARBA" id="ARBA00022723"/>
    </source>
</evidence>
<keyword evidence="5" id="KW-0808">Transferase</keyword>
<dbReference type="InterPro" id="IPR013083">
    <property type="entry name" value="Znf_RING/FYVE/PHD"/>
</dbReference>
<accession>A0A9Q0GC74</accession>
<dbReference type="InterPro" id="IPR044286">
    <property type="entry name" value="SINL_plant"/>
</dbReference>
<evidence type="ECO:0000313" key="13">
    <source>
        <dbReference type="EMBL" id="KAJ4847548.1"/>
    </source>
</evidence>
<keyword evidence="8" id="KW-0833">Ubl conjugation pathway</keyword>
<dbReference type="CDD" id="cd16571">
    <property type="entry name" value="RING-HC_SIAHs"/>
    <property type="match status" value="1"/>
</dbReference>
<keyword evidence="9" id="KW-0862">Zinc</keyword>
<comment type="caution">
    <text evidence="13">The sequence shown here is derived from an EMBL/GenBank/DDBJ whole genome shotgun (WGS) entry which is preliminary data.</text>
</comment>
<evidence type="ECO:0000256" key="3">
    <source>
        <dbReference type="ARBA" id="ARBA00009119"/>
    </source>
</evidence>
<organism evidence="13 14">
    <name type="scientific">Turnera subulata</name>
    <dbReference type="NCBI Taxonomy" id="218843"/>
    <lineage>
        <taxon>Eukaryota</taxon>
        <taxon>Viridiplantae</taxon>
        <taxon>Streptophyta</taxon>
        <taxon>Embryophyta</taxon>
        <taxon>Tracheophyta</taxon>
        <taxon>Spermatophyta</taxon>
        <taxon>Magnoliopsida</taxon>
        <taxon>eudicotyledons</taxon>
        <taxon>Gunneridae</taxon>
        <taxon>Pentapetalae</taxon>
        <taxon>rosids</taxon>
        <taxon>fabids</taxon>
        <taxon>Malpighiales</taxon>
        <taxon>Passifloraceae</taxon>
        <taxon>Turnera</taxon>
    </lineage>
</organism>
<dbReference type="SUPFAM" id="SSF49599">
    <property type="entry name" value="TRAF domain-like"/>
    <property type="match status" value="1"/>
</dbReference>
<dbReference type="EMBL" id="JAKUCV010001129">
    <property type="protein sequence ID" value="KAJ4847548.1"/>
    <property type="molecule type" value="Genomic_DNA"/>
</dbReference>
<gene>
    <name evidence="13" type="ORF">Tsubulata_003982</name>
</gene>
<dbReference type="PANTHER" id="PTHR46632:SF16">
    <property type="entry name" value="E3 UBIQUITIN-PROTEIN LIGASE SINA-LIKE 10"/>
    <property type="match status" value="1"/>
</dbReference>
<comment type="pathway">
    <text evidence="2">Protein modification; protein ubiquitination.</text>
</comment>
<evidence type="ECO:0000256" key="4">
    <source>
        <dbReference type="ARBA" id="ARBA00012483"/>
    </source>
</evidence>
<feature type="domain" description="SIAH-type" evidence="12">
    <location>
        <begin position="68"/>
        <end position="128"/>
    </location>
</feature>
<protein>
    <recommendedName>
        <fullName evidence="4">RING-type E3 ubiquitin transferase</fullName>
        <ecNumber evidence="4">2.3.2.27</ecNumber>
    </recommendedName>
</protein>
<dbReference type="GO" id="GO:0008270">
    <property type="term" value="F:zinc ion binding"/>
    <property type="evidence" value="ECO:0007669"/>
    <property type="project" value="UniProtKB-KW"/>
</dbReference>
<reference evidence="13" key="1">
    <citation type="submission" date="2022-02" db="EMBL/GenBank/DDBJ databases">
        <authorList>
            <person name="Henning P.M."/>
            <person name="McCubbin A.G."/>
            <person name="Shore J.S."/>
        </authorList>
    </citation>
    <scope>NUCLEOTIDE SEQUENCE</scope>
    <source>
        <strain evidence="13">F60SS</strain>
        <tissue evidence="13">Leaves</tissue>
    </source>
</reference>
<keyword evidence="7 11" id="KW-0863">Zinc-finger</keyword>
<dbReference type="OrthoDB" id="830976at2759"/>
<evidence type="ECO:0000256" key="8">
    <source>
        <dbReference type="ARBA" id="ARBA00022786"/>
    </source>
</evidence>
<dbReference type="Pfam" id="PF21362">
    <property type="entry name" value="Sina_RING"/>
    <property type="match status" value="1"/>
</dbReference>
<proteinExistence type="inferred from homology"/>
<sequence>MALNVTLTDPGVLDCPICCEPFTAPVFQCSNGHPVCSSCCSKLANRCASCSLPVGRIRCRPIEKVIESLEVPCRNSIYGCKETVGYRKKFNHRHYKTCIYAPCSCPHFECNFVGSSRQLYEHYSSSTHAASRIRFKFKKCFSISFATYDQIKVLLEETQGVMFVVNNKAEPNCHAIMVNCIAPSSSLAQYSYDLTAKKKGRYLHFSSETMNIPSRTETPSEGFLLVPEEFNDTLFSFTLELCIREATDV</sequence>
<evidence type="ECO:0000256" key="5">
    <source>
        <dbReference type="ARBA" id="ARBA00022679"/>
    </source>
</evidence>
<reference evidence="13" key="2">
    <citation type="journal article" date="2023" name="Plants (Basel)">
        <title>Annotation of the Turnera subulata (Passifloraceae) Draft Genome Reveals the S-Locus Evolved after the Divergence of Turneroideae from Passifloroideae in a Stepwise Manner.</title>
        <authorList>
            <person name="Henning P.M."/>
            <person name="Roalson E.H."/>
            <person name="Mir W."/>
            <person name="McCubbin A.G."/>
            <person name="Shore J.S."/>
        </authorList>
    </citation>
    <scope>NUCLEOTIDE SEQUENCE</scope>
    <source>
        <strain evidence="13">F60SS</strain>
    </source>
</reference>
<evidence type="ECO:0000256" key="7">
    <source>
        <dbReference type="ARBA" id="ARBA00022771"/>
    </source>
</evidence>
<keyword evidence="6" id="KW-0479">Metal-binding</keyword>
<comment type="similarity">
    <text evidence="3">Belongs to the SINA (Seven in absentia) family.</text>
</comment>
<dbReference type="InterPro" id="IPR013010">
    <property type="entry name" value="Znf_SIAH"/>
</dbReference>
<evidence type="ECO:0000313" key="14">
    <source>
        <dbReference type="Proteomes" id="UP001141552"/>
    </source>
</evidence>
<dbReference type="Gene3D" id="3.30.40.10">
    <property type="entry name" value="Zinc/RING finger domain, C3HC4 (zinc finger)"/>
    <property type="match status" value="1"/>
</dbReference>
<dbReference type="Proteomes" id="UP001141552">
    <property type="component" value="Unassembled WGS sequence"/>
</dbReference>
<evidence type="ECO:0000256" key="2">
    <source>
        <dbReference type="ARBA" id="ARBA00004906"/>
    </source>
</evidence>
<comment type="function">
    <text evidence="10">E3 ubiquitin-protein ligase that mediates ubiquitination and subsequent proteasomal degradation of target proteins. E3 ubiquitin ligases accept ubiquitin from an E2 ubiquitin-conjugating enzyme in the form of a thioester and then directly transfers the ubiquitin to targeted substrates. It probably triggers the ubiquitin-mediated degradation of different substrates.</text>
</comment>